<dbReference type="GO" id="GO:0052689">
    <property type="term" value="F:carboxylic ester hydrolase activity"/>
    <property type="evidence" value="ECO:0007669"/>
    <property type="project" value="InterPro"/>
</dbReference>
<dbReference type="AlphaFoldDB" id="A0AAW7X615"/>
<evidence type="ECO:0000313" key="4">
    <source>
        <dbReference type="Proteomes" id="UP001169760"/>
    </source>
</evidence>
<dbReference type="SUPFAM" id="SSF52266">
    <property type="entry name" value="SGNH hydrolase"/>
    <property type="match status" value="1"/>
</dbReference>
<comment type="caution">
    <text evidence="3">The sequence shown here is derived from an EMBL/GenBank/DDBJ whole genome shotgun (WGS) entry which is preliminary data.</text>
</comment>
<dbReference type="RefSeq" id="WP_303492268.1">
    <property type="nucleotide sequence ID" value="NZ_JAUOPB010000005.1"/>
</dbReference>
<accession>A0AAW7X615</accession>
<reference evidence="3" key="1">
    <citation type="submission" date="2023-07" db="EMBL/GenBank/DDBJ databases">
        <title>Genome content predicts the carbon catabolic preferences of heterotrophic bacteria.</title>
        <authorList>
            <person name="Gralka M."/>
        </authorList>
    </citation>
    <scope>NUCLEOTIDE SEQUENCE</scope>
    <source>
        <strain evidence="3">I3M17_2</strain>
    </source>
</reference>
<evidence type="ECO:0000313" key="3">
    <source>
        <dbReference type="EMBL" id="MDO6422318.1"/>
    </source>
</evidence>
<dbReference type="Pfam" id="PF13472">
    <property type="entry name" value="Lipase_GDSL_2"/>
    <property type="match status" value="1"/>
</dbReference>
<dbReference type="PANTHER" id="PTHR37834:SF2">
    <property type="entry name" value="ESTERASE, SGNH HYDROLASE-TYPE"/>
    <property type="match status" value="1"/>
</dbReference>
<feature type="domain" description="SGNH hydrolase-type esterase" evidence="1">
    <location>
        <begin position="163"/>
        <end position="347"/>
    </location>
</feature>
<proteinExistence type="predicted"/>
<dbReference type="Pfam" id="PF17996">
    <property type="entry name" value="CE2_N"/>
    <property type="match status" value="1"/>
</dbReference>
<dbReference type="InterPro" id="IPR013830">
    <property type="entry name" value="SGNH_hydro"/>
</dbReference>
<name>A0AAW7X615_9GAMM</name>
<evidence type="ECO:0000259" key="1">
    <source>
        <dbReference type="Pfam" id="PF13472"/>
    </source>
</evidence>
<dbReference type="EMBL" id="JAUOPB010000005">
    <property type="protein sequence ID" value="MDO6422318.1"/>
    <property type="molecule type" value="Genomic_DNA"/>
</dbReference>
<dbReference type="InterPro" id="IPR036514">
    <property type="entry name" value="SGNH_hydro_sf"/>
</dbReference>
<dbReference type="EC" id="3.1.-.-" evidence="3"/>
<keyword evidence="3" id="KW-0378">Hydrolase</keyword>
<protein>
    <submittedName>
        <fullName evidence="3">SGNH/GDSL hydrolase family protein</fullName>
        <ecNumber evidence="3">3.1.-.-</ecNumber>
    </submittedName>
</protein>
<sequence>MKPYPYSKPTPTLNWLKPCATLFLFAFTIFISAAAISSNGEAATENKVLYIGRFDHTTPNQTRFTWPNSAIAFRFEGTQASIAIASPNKMRFQVNVDGKIKYLFVKAGEHQYTLANSLSKGEHTVTLTRLSESFTGIAAITSAPIVDGKLLAPPSPAKNKLLVIGDSITAGYGVEGESEQCGYSIETSNAQKTYAAITANNLNASLHTLAWSGIGVWRSYGEQKPVNPSITVRHQRVLADDSNSKWNSALYQPNAILINIGTNDFWEFKNKNLVAEQYKKHLQKLINTLRQDYPTQPYYLIVSPMLGGEKRDLQKQILASFTNSNIAVLDLGKIEPEDGLGCHYHPNLTTQNRLATKLTARLKADLNW</sequence>
<feature type="domain" description="Carbohydrate esterase 2 N-terminal" evidence="2">
    <location>
        <begin position="50"/>
        <end position="154"/>
    </location>
</feature>
<organism evidence="3 4">
    <name type="scientific">Saccharophagus degradans</name>
    <dbReference type="NCBI Taxonomy" id="86304"/>
    <lineage>
        <taxon>Bacteria</taxon>
        <taxon>Pseudomonadati</taxon>
        <taxon>Pseudomonadota</taxon>
        <taxon>Gammaproteobacteria</taxon>
        <taxon>Cellvibrionales</taxon>
        <taxon>Cellvibrionaceae</taxon>
        <taxon>Saccharophagus</taxon>
    </lineage>
</organism>
<dbReference type="InterPro" id="IPR040794">
    <property type="entry name" value="CE2_N"/>
</dbReference>
<dbReference type="CDD" id="cd01831">
    <property type="entry name" value="Endoglucanase_E_like"/>
    <property type="match status" value="1"/>
</dbReference>
<gene>
    <name evidence="3" type="ORF">Q4521_07515</name>
</gene>
<dbReference type="InterPro" id="IPR037461">
    <property type="entry name" value="CtCE2-like_dom"/>
</dbReference>
<dbReference type="Gene3D" id="2.60.120.260">
    <property type="entry name" value="Galactose-binding domain-like"/>
    <property type="match status" value="1"/>
</dbReference>
<dbReference type="Gene3D" id="3.40.50.1110">
    <property type="entry name" value="SGNH hydrolase"/>
    <property type="match status" value="1"/>
</dbReference>
<dbReference type="InterPro" id="IPR052762">
    <property type="entry name" value="PCW_deacetylase/CE"/>
</dbReference>
<dbReference type="Proteomes" id="UP001169760">
    <property type="component" value="Unassembled WGS sequence"/>
</dbReference>
<dbReference type="PANTHER" id="PTHR37834">
    <property type="entry name" value="GDSL-LIKE LIPASE/ACYLHYDROLASE DOMAIN PROTEIN (AFU_ORTHOLOGUE AFUA_2G00620)"/>
    <property type="match status" value="1"/>
</dbReference>
<evidence type="ECO:0000259" key="2">
    <source>
        <dbReference type="Pfam" id="PF17996"/>
    </source>
</evidence>